<feature type="transmembrane region" description="Helical" evidence="1">
    <location>
        <begin position="62"/>
        <end position="83"/>
    </location>
</feature>
<dbReference type="InterPro" id="IPR000620">
    <property type="entry name" value="EamA_dom"/>
</dbReference>
<dbReference type="RefSeq" id="WP_090876288.1">
    <property type="nucleotide sequence ID" value="NZ_FMXQ01000003.1"/>
</dbReference>
<keyword evidence="4" id="KW-1185">Reference proteome</keyword>
<dbReference type="SUPFAM" id="SSF103481">
    <property type="entry name" value="Multidrug resistance efflux transporter EmrE"/>
    <property type="match status" value="1"/>
</dbReference>
<evidence type="ECO:0000313" key="3">
    <source>
        <dbReference type="EMBL" id="SDB25963.1"/>
    </source>
</evidence>
<keyword evidence="1" id="KW-0812">Transmembrane</keyword>
<accession>A0A1G6BZA4</accession>
<feature type="transmembrane region" description="Helical" evidence="1">
    <location>
        <begin position="95"/>
        <end position="113"/>
    </location>
</feature>
<keyword evidence="1" id="KW-0472">Membrane</keyword>
<name>A0A1G6BZA4_9HYPH</name>
<dbReference type="GO" id="GO:0016020">
    <property type="term" value="C:membrane"/>
    <property type="evidence" value="ECO:0007669"/>
    <property type="project" value="InterPro"/>
</dbReference>
<evidence type="ECO:0000313" key="4">
    <source>
        <dbReference type="Proteomes" id="UP000199071"/>
    </source>
</evidence>
<feature type="domain" description="EamA" evidence="2">
    <location>
        <begin position="152"/>
        <end position="282"/>
    </location>
</feature>
<sequence length="290" mass="29963">MAPRRQLATWIGFSAVLMWSLLAVFTAASGAVPPFQLTAMAFTVSGLLGLGWVAATGRASDLVIPIRAWILGIGGLFGFHFFYFTALRGAPPVEASLISYLWPLLIVVFSALLPGERLRWYHLVGALLGLAGTVVVVTGGQSVSIDPQFAAGYAAALGAALTWSAYSVLSRRFASVGTGAVAGFCLATAALSAIAHLVLEETVWPAGIGEWLAVGGLGLMPVGAAFYVWDYGVKHGDIQVLGASAYAAPLLSTIVLIVAGFAAPAWSIAVATALIAGGAALASKDAFRRR</sequence>
<dbReference type="PANTHER" id="PTHR22911:SF76">
    <property type="entry name" value="EAMA DOMAIN-CONTAINING PROTEIN"/>
    <property type="match status" value="1"/>
</dbReference>
<feature type="transmembrane region" description="Helical" evidence="1">
    <location>
        <begin position="241"/>
        <end position="259"/>
    </location>
</feature>
<dbReference type="STRING" id="665467.SAMN02982931_02040"/>
<keyword evidence="1" id="KW-1133">Transmembrane helix</keyword>
<protein>
    <submittedName>
        <fullName evidence="3">EamA domain-containing membrane protein RarD</fullName>
    </submittedName>
</protein>
<dbReference type="InterPro" id="IPR037185">
    <property type="entry name" value="EmrE-like"/>
</dbReference>
<gene>
    <name evidence="3" type="ORF">SAMN02982931_02040</name>
</gene>
<dbReference type="OrthoDB" id="9795732at2"/>
<feature type="transmembrane region" description="Helical" evidence="1">
    <location>
        <begin position="176"/>
        <end position="199"/>
    </location>
</feature>
<dbReference type="Pfam" id="PF00892">
    <property type="entry name" value="EamA"/>
    <property type="match status" value="2"/>
</dbReference>
<dbReference type="PANTHER" id="PTHR22911">
    <property type="entry name" value="ACYL-MALONYL CONDENSING ENZYME-RELATED"/>
    <property type="match status" value="1"/>
</dbReference>
<feature type="transmembrane region" description="Helical" evidence="1">
    <location>
        <begin position="35"/>
        <end position="55"/>
    </location>
</feature>
<dbReference type="AlphaFoldDB" id="A0A1G6BZA4"/>
<reference evidence="3 4" key="1">
    <citation type="submission" date="2016-10" db="EMBL/GenBank/DDBJ databases">
        <authorList>
            <person name="de Groot N.N."/>
        </authorList>
    </citation>
    <scope>NUCLEOTIDE SEQUENCE [LARGE SCALE GENOMIC DNA]</scope>
    <source>
        <strain evidence="3 4">ATCC 35022</strain>
    </source>
</reference>
<feature type="transmembrane region" description="Helical" evidence="1">
    <location>
        <begin position="150"/>
        <end position="169"/>
    </location>
</feature>
<feature type="transmembrane region" description="Helical" evidence="1">
    <location>
        <begin position="265"/>
        <end position="282"/>
    </location>
</feature>
<feature type="transmembrane region" description="Helical" evidence="1">
    <location>
        <begin position="120"/>
        <end position="138"/>
    </location>
</feature>
<proteinExistence type="predicted"/>
<dbReference type="EMBL" id="FMXQ01000003">
    <property type="protein sequence ID" value="SDB25963.1"/>
    <property type="molecule type" value="Genomic_DNA"/>
</dbReference>
<evidence type="ECO:0000259" key="2">
    <source>
        <dbReference type="Pfam" id="PF00892"/>
    </source>
</evidence>
<organism evidence="3 4">
    <name type="scientific">Bauldia litoralis</name>
    <dbReference type="NCBI Taxonomy" id="665467"/>
    <lineage>
        <taxon>Bacteria</taxon>
        <taxon>Pseudomonadati</taxon>
        <taxon>Pseudomonadota</taxon>
        <taxon>Alphaproteobacteria</taxon>
        <taxon>Hyphomicrobiales</taxon>
        <taxon>Kaistiaceae</taxon>
        <taxon>Bauldia</taxon>
    </lineage>
</organism>
<evidence type="ECO:0000256" key="1">
    <source>
        <dbReference type="SAM" id="Phobius"/>
    </source>
</evidence>
<dbReference type="Proteomes" id="UP000199071">
    <property type="component" value="Unassembled WGS sequence"/>
</dbReference>
<feature type="transmembrane region" description="Helical" evidence="1">
    <location>
        <begin position="7"/>
        <end position="29"/>
    </location>
</feature>
<feature type="transmembrane region" description="Helical" evidence="1">
    <location>
        <begin position="211"/>
        <end position="229"/>
    </location>
</feature>
<feature type="domain" description="EamA" evidence="2">
    <location>
        <begin position="11"/>
        <end position="137"/>
    </location>
</feature>